<evidence type="ECO:0000313" key="2">
    <source>
        <dbReference type="EMBL" id="TXN29416.1"/>
    </source>
</evidence>
<proteinExistence type="predicted"/>
<dbReference type="Proteomes" id="UP000321379">
    <property type="component" value="Unassembled WGS sequence"/>
</dbReference>
<name>A0A5C8UPJ2_9MICO</name>
<organism evidence="2 3">
    <name type="scientific">Lacisediminihabitans profunda</name>
    <dbReference type="NCBI Taxonomy" id="2594790"/>
    <lineage>
        <taxon>Bacteria</taxon>
        <taxon>Bacillati</taxon>
        <taxon>Actinomycetota</taxon>
        <taxon>Actinomycetes</taxon>
        <taxon>Micrococcales</taxon>
        <taxon>Microbacteriaceae</taxon>
        <taxon>Lacisediminihabitans</taxon>
    </lineage>
</organism>
<reference evidence="2 3" key="1">
    <citation type="submission" date="2019-08" db="EMBL/GenBank/DDBJ databases">
        <title>Bacterial whole genome sequence for Glaciihabitans sp. CHu50b-6-2.</title>
        <authorList>
            <person name="Jin L."/>
        </authorList>
    </citation>
    <scope>NUCLEOTIDE SEQUENCE [LARGE SCALE GENOMIC DNA]</scope>
    <source>
        <strain evidence="2 3">CHu50b-6-2</strain>
    </source>
</reference>
<sequence>MATNLRLRADAEAAVRAEAERSNRSQQDVIRAAIASYLHLDGAEPPAPAASPRGTEPAEGSAPDRLLPPRSRFARAGQRLLLPTSMRSSDLMGRTDRG</sequence>
<accession>A0A5C8UPJ2</accession>
<gene>
    <name evidence="2" type="ORF">FVP33_14700</name>
</gene>
<comment type="caution">
    <text evidence="2">The sequence shown here is derived from an EMBL/GenBank/DDBJ whole genome shotgun (WGS) entry which is preliminary data.</text>
</comment>
<feature type="region of interest" description="Disordered" evidence="1">
    <location>
        <begin position="41"/>
        <end position="98"/>
    </location>
</feature>
<keyword evidence="3" id="KW-1185">Reference proteome</keyword>
<dbReference type="RefSeq" id="WP_147784432.1">
    <property type="nucleotide sequence ID" value="NZ_VRMG01000009.1"/>
</dbReference>
<dbReference type="EMBL" id="VRMG01000009">
    <property type="protein sequence ID" value="TXN29416.1"/>
    <property type="molecule type" value="Genomic_DNA"/>
</dbReference>
<protein>
    <submittedName>
        <fullName evidence="2">Ribbon-helix-helix protein, CopG family</fullName>
    </submittedName>
</protein>
<evidence type="ECO:0000256" key="1">
    <source>
        <dbReference type="SAM" id="MobiDB-lite"/>
    </source>
</evidence>
<evidence type="ECO:0000313" key="3">
    <source>
        <dbReference type="Proteomes" id="UP000321379"/>
    </source>
</evidence>
<dbReference type="AlphaFoldDB" id="A0A5C8UPJ2"/>